<evidence type="ECO:0000313" key="2">
    <source>
        <dbReference type="EMBL" id="GFH31913.1"/>
    </source>
</evidence>
<sequence>MLFGGWYAANIVFNLYNKQALKAMPLPLTCTTIQ</sequence>
<reference evidence="2 3" key="1">
    <citation type="submission" date="2020-02" db="EMBL/GenBank/DDBJ databases">
        <title>Draft genome sequence of Haematococcus lacustris strain NIES-144.</title>
        <authorList>
            <person name="Morimoto D."/>
            <person name="Nakagawa S."/>
            <person name="Yoshida T."/>
            <person name="Sawayama S."/>
        </authorList>
    </citation>
    <scope>NUCLEOTIDE SEQUENCE [LARGE SCALE GENOMIC DNA]</scope>
    <source>
        <strain evidence="2 3">NIES-144</strain>
    </source>
</reference>
<dbReference type="EMBL" id="BLLF01006062">
    <property type="protein sequence ID" value="GFH31913.1"/>
    <property type="molecule type" value="Genomic_DNA"/>
</dbReference>
<protein>
    <submittedName>
        <fullName evidence="2">TPT domain-containing protein</fullName>
    </submittedName>
</protein>
<name>A0A6A0AI18_HAELA</name>
<accession>A0A6A0AI18</accession>
<feature type="non-terminal residue" evidence="2">
    <location>
        <position position="34"/>
    </location>
</feature>
<evidence type="ECO:0000313" key="3">
    <source>
        <dbReference type="Proteomes" id="UP000485058"/>
    </source>
</evidence>
<dbReference type="Proteomes" id="UP000485058">
    <property type="component" value="Unassembled WGS sequence"/>
</dbReference>
<feature type="domain" description="Sugar phosphate transporter" evidence="1">
    <location>
        <begin position="1"/>
        <end position="34"/>
    </location>
</feature>
<evidence type="ECO:0000259" key="1">
    <source>
        <dbReference type="Pfam" id="PF03151"/>
    </source>
</evidence>
<comment type="caution">
    <text evidence="2">The sequence shown here is derived from an EMBL/GenBank/DDBJ whole genome shotgun (WGS) entry which is preliminary data.</text>
</comment>
<dbReference type="InterPro" id="IPR004853">
    <property type="entry name" value="Sugar_P_trans_dom"/>
</dbReference>
<keyword evidence="3" id="KW-1185">Reference proteome</keyword>
<gene>
    <name evidence="2" type="ORF">HaLaN_31043</name>
</gene>
<feature type="non-terminal residue" evidence="2">
    <location>
        <position position="1"/>
    </location>
</feature>
<dbReference type="Pfam" id="PF03151">
    <property type="entry name" value="TPT"/>
    <property type="match status" value="1"/>
</dbReference>
<proteinExistence type="predicted"/>
<dbReference type="AlphaFoldDB" id="A0A6A0AI18"/>
<organism evidence="2 3">
    <name type="scientific">Haematococcus lacustris</name>
    <name type="common">Green alga</name>
    <name type="synonym">Haematococcus pluvialis</name>
    <dbReference type="NCBI Taxonomy" id="44745"/>
    <lineage>
        <taxon>Eukaryota</taxon>
        <taxon>Viridiplantae</taxon>
        <taxon>Chlorophyta</taxon>
        <taxon>core chlorophytes</taxon>
        <taxon>Chlorophyceae</taxon>
        <taxon>CS clade</taxon>
        <taxon>Chlamydomonadales</taxon>
        <taxon>Haematococcaceae</taxon>
        <taxon>Haematococcus</taxon>
    </lineage>
</organism>